<dbReference type="AlphaFoldDB" id="A0A1I5BUG6"/>
<evidence type="ECO:0000259" key="2">
    <source>
        <dbReference type="Pfam" id="PF06580"/>
    </source>
</evidence>
<dbReference type="InterPro" id="IPR036890">
    <property type="entry name" value="HATPase_C_sf"/>
</dbReference>
<dbReference type="EMBL" id="FOVW01000002">
    <property type="protein sequence ID" value="SFN78406.1"/>
    <property type="molecule type" value="Genomic_DNA"/>
</dbReference>
<dbReference type="InterPro" id="IPR010559">
    <property type="entry name" value="Sig_transdc_His_kin_internal"/>
</dbReference>
<evidence type="ECO:0000256" key="1">
    <source>
        <dbReference type="SAM" id="Phobius"/>
    </source>
</evidence>
<keyword evidence="4" id="KW-1185">Reference proteome</keyword>
<reference evidence="4" key="1">
    <citation type="submission" date="2016-10" db="EMBL/GenBank/DDBJ databases">
        <authorList>
            <person name="Varghese N."/>
            <person name="Submissions S."/>
        </authorList>
    </citation>
    <scope>NUCLEOTIDE SEQUENCE [LARGE SCALE GENOMIC DNA]</scope>
    <source>
        <strain evidence="4">DSM 15282</strain>
    </source>
</reference>
<accession>A0A1I5BUG6</accession>
<keyword evidence="1" id="KW-0472">Membrane</keyword>
<dbReference type="RefSeq" id="WP_091649822.1">
    <property type="nucleotide sequence ID" value="NZ_FOVW01000002.1"/>
</dbReference>
<keyword evidence="1" id="KW-0812">Transmembrane</keyword>
<protein>
    <submittedName>
        <fullName evidence="3">Histidine kinase</fullName>
    </submittedName>
</protein>
<dbReference type="Gene3D" id="3.30.565.10">
    <property type="entry name" value="Histidine kinase-like ATPase, C-terminal domain"/>
    <property type="match status" value="1"/>
</dbReference>
<feature type="transmembrane region" description="Helical" evidence="1">
    <location>
        <begin position="109"/>
        <end position="133"/>
    </location>
</feature>
<keyword evidence="3" id="KW-0808">Transferase</keyword>
<proteinExistence type="predicted"/>
<evidence type="ECO:0000313" key="4">
    <source>
        <dbReference type="Proteomes" id="UP000199564"/>
    </source>
</evidence>
<dbReference type="Proteomes" id="UP000199564">
    <property type="component" value="Unassembled WGS sequence"/>
</dbReference>
<dbReference type="GO" id="GO:0016020">
    <property type="term" value="C:membrane"/>
    <property type="evidence" value="ECO:0007669"/>
    <property type="project" value="InterPro"/>
</dbReference>
<feature type="transmembrane region" description="Helical" evidence="1">
    <location>
        <begin position="40"/>
        <end position="58"/>
    </location>
</feature>
<name>A0A1I5BUG6_9BACT</name>
<dbReference type="GO" id="GO:0000155">
    <property type="term" value="F:phosphorelay sensor kinase activity"/>
    <property type="evidence" value="ECO:0007669"/>
    <property type="project" value="InterPro"/>
</dbReference>
<keyword evidence="1" id="KW-1133">Transmembrane helix</keyword>
<dbReference type="PANTHER" id="PTHR34220">
    <property type="entry name" value="SENSOR HISTIDINE KINASE YPDA"/>
    <property type="match status" value="1"/>
</dbReference>
<evidence type="ECO:0000313" key="3">
    <source>
        <dbReference type="EMBL" id="SFN78406.1"/>
    </source>
</evidence>
<dbReference type="InterPro" id="IPR050640">
    <property type="entry name" value="Bact_2-comp_sensor_kinase"/>
</dbReference>
<dbReference type="PANTHER" id="PTHR34220:SF7">
    <property type="entry name" value="SENSOR HISTIDINE KINASE YPDA"/>
    <property type="match status" value="1"/>
</dbReference>
<feature type="domain" description="Signal transduction histidine kinase internal region" evidence="2">
    <location>
        <begin position="153"/>
        <end position="232"/>
    </location>
</feature>
<gene>
    <name evidence="3" type="ORF">SAMN04488519_10244</name>
</gene>
<dbReference type="Pfam" id="PF06580">
    <property type="entry name" value="His_kinase"/>
    <property type="match status" value="1"/>
</dbReference>
<feature type="transmembrane region" description="Helical" evidence="1">
    <location>
        <begin position="70"/>
        <end position="89"/>
    </location>
</feature>
<organism evidence="3 4">
    <name type="scientific">Algoriphagus ornithinivorans</name>
    <dbReference type="NCBI Taxonomy" id="226506"/>
    <lineage>
        <taxon>Bacteria</taxon>
        <taxon>Pseudomonadati</taxon>
        <taxon>Bacteroidota</taxon>
        <taxon>Cytophagia</taxon>
        <taxon>Cytophagales</taxon>
        <taxon>Cyclobacteriaceae</taxon>
        <taxon>Algoriphagus</taxon>
    </lineage>
</organism>
<feature type="transmembrane region" description="Helical" evidence="1">
    <location>
        <begin position="7"/>
        <end position="25"/>
    </location>
</feature>
<keyword evidence="3" id="KW-0418">Kinase</keyword>
<dbReference type="STRING" id="226506.SAMN04488519_10244"/>
<sequence>MFSHRFKFIFPGLLGVYSFLNILILDGDRLYQAALPEAQLFSLILVLCYAVWFINWSLERFFSYSFKNLHPLLAQFLGSFVLVAGLAALSVQTTSFLFGGPFGNSLPNFLLTLGFLFRINLFLNCVNAIYFFFKKFTEKKLEADKLRLLSTEAKLESLNSQLNPHFFFNNLSALSVLIHQDVEKADQYLQKLSATYRYILQNKVSELVNLKDELVFLEDYIELLQIRFQDSLSFNFSISEKAKNKLIPPAVLQLLVENVVKHNYFTKKEPLIVQISADDQRISVGNVKQLKEAVEDSTGIGLKNISDRYRFLNQSIRITDQKDWFEVVLPLLETHEDTFSRRRTFSSRQNQIDH</sequence>